<dbReference type="EMBL" id="JAVDQK010000004">
    <property type="protein sequence ID" value="MDR6218135.1"/>
    <property type="molecule type" value="Genomic_DNA"/>
</dbReference>
<name>A0AAE4BLL3_9DEIO</name>
<protein>
    <submittedName>
        <fullName evidence="1">Uncharacterized protein</fullName>
    </submittedName>
</protein>
<reference evidence="1" key="1">
    <citation type="submission" date="2023-07" db="EMBL/GenBank/DDBJ databases">
        <title>Sorghum-associated microbial communities from plants grown in Nebraska, USA.</title>
        <authorList>
            <person name="Schachtman D."/>
        </authorList>
    </citation>
    <scope>NUCLEOTIDE SEQUENCE</scope>
    <source>
        <strain evidence="1">BE330</strain>
    </source>
</reference>
<dbReference type="Proteomes" id="UP001185331">
    <property type="component" value="Unassembled WGS sequence"/>
</dbReference>
<evidence type="ECO:0000313" key="1">
    <source>
        <dbReference type="EMBL" id="MDR6218135.1"/>
    </source>
</evidence>
<sequence>MQRFEHLNFAAPDLRETLIALSETRDCQRRTLISQLRALLNTDVLELVFEALTAAEQEGRATGALTIIKALSRSEQSPAGLALRDMRRNNAVLLDENRRLRHDLMMARRAQRAEPAPPAALKLAPLPSRFKVDLRPQSQEERVAIVKAAPFDYSSVLPSREELKAMNGGVHVPAPPASATEADEIARTARRAQEYLRKHGGVAHRSELSSALEADRALVARSISMSVLDGSMRREGSNVRLIEPHATAS</sequence>
<gene>
    <name evidence="1" type="ORF">J2Y00_001698</name>
</gene>
<dbReference type="AlphaFoldDB" id="A0AAE4BLL3"/>
<evidence type="ECO:0000313" key="2">
    <source>
        <dbReference type="Proteomes" id="UP001185331"/>
    </source>
</evidence>
<dbReference type="RefSeq" id="WP_309854197.1">
    <property type="nucleotide sequence ID" value="NZ_JAVDQJ010000004.1"/>
</dbReference>
<comment type="caution">
    <text evidence="1">The sequence shown here is derived from an EMBL/GenBank/DDBJ whole genome shotgun (WGS) entry which is preliminary data.</text>
</comment>
<organism evidence="1 2">
    <name type="scientific">Deinococcus soli</name>
    <name type="common">ex Cha et al. 2016</name>
    <dbReference type="NCBI Taxonomy" id="1309411"/>
    <lineage>
        <taxon>Bacteria</taxon>
        <taxon>Thermotogati</taxon>
        <taxon>Deinococcota</taxon>
        <taxon>Deinococci</taxon>
        <taxon>Deinococcales</taxon>
        <taxon>Deinococcaceae</taxon>
        <taxon>Deinococcus</taxon>
    </lineage>
</organism>
<accession>A0AAE4BLL3</accession>
<proteinExistence type="predicted"/>